<dbReference type="RefSeq" id="XP_031549779.1">
    <property type="nucleotide sequence ID" value="XM_031693919.1"/>
</dbReference>
<accession>A0A6P8H028</accession>
<proteinExistence type="predicted"/>
<organism evidence="1 3">
    <name type="scientific">Actinia tenebrosa</name>
    <name type="common">Australian red waratah sea anemone</name>
    <dbReference type="NCBI Taxonomy" id="6105"/>
    <lineage>
        <taxon>Eukaryota</taxon>
        <taxon>Metazoa</taxon>
        <taxon>Cnidaria</taxon>
        <taxon>Anthozoa</taxon>
        <taxon>Hexacorallia</taxon>
        <taxon>Actiniaria</taxon>
        <taxon>Actiniidae</taxon>
        <taxon>Actinia</taxon>
    </lineage>
</organism>
<evidence type="ECO:0000313" key="1">
    <source>
        <dbReference type="Proteomes" id="UP000515163"/>
    </source>
</evidence>
<dbReference type="KEGG" id="aten:116287256"/>
<gene>
    <name evidence="2 3 4" type="primary">LOC116287256</name>
</gene>
<reference evidence="2 3" key="1">
    <citation type="submission" date="2025-04" db="UniProtKB">
        <authorList>
            <consortium name="RefSeq"/>
        </authorList>
    </citation>
    <scope>IDENTIFICATION</scope>
    <source>
        <tissue evidence="2 3">Tentacle</tissue>
    </source>
</reference>
<dbReference type="OrthoDB" id="5976088at2759"/>
<evidence type="ECO:0000313" key="4">
    <source>
        <dbReference type="RefSeq" id="XP_031549780.1"/>
    </source>
</evidence>
<evidence type="ECO:0000313" key="2">
    <source>
        <dbReference type="RefSeq" id="XP_031549778.1"/>
    </source>
</evidence>
<protein>
    <submittedName>
        <fullName evidence="2 3">Uncharacterized protein LOC116287256</fullName>
    </submittedName>
</protein>
<dbReference type="AlphaFoldDB" id="A0A6P8H028"/>
<dbReference type="GeneID" id="116287256"/>
<dbReference type="RefSeq" id="XP_031549780.1">
    <property type="nucleotide sequence ID" value="XM_031693920.1"/>
</dbReference>
<dbReference type="Proteomes" id="UP000515163">
    <property type="component" value="Unplaced"/>
</dbReference>
<keyword evidence="1" id="KW-1185">Reference proteome</keyword>
<evidence type="ECO:0000313" key="3">
    <source>
        <dbReference type="RefSeq" id="XP_031549779.1"/>
    </source>
</evidence>
<name>A0A6P8H028_ACTTE</name>
<sequence>MEANLSPTQQYQCKYGHTQDVSIQDIEEEYKYTEELSKRLREIYAPIGFIPLDKYSASMKVESKCKTCQASIDVIIEVNGTPLWNYHSYEDFELWIDNFSDIRILQVFPAGTDVVGYHLDEFIEESSLEPEFDYLPDIEDVQKTQEEEQFINLNIIVQTRMKKGYCHLGFDSQSGRILRPFYRPIDGSCCWDTPLQIDKTYVFRILSSPRDGPKRLTPLPHNNEDLLVDNQAIKRESNETASPDIFQRLKKLSKSSVEEIFGPGIKENKYVDEGTDCPSVGVLGCMGSDLEMIRDPFEYRKRRVKISGGYEPRFTAIDAEHIPEDLPDNPTLVVLGLGRPFAGTGQNHFDPRRCYILVLRILQNP</sequence>
<dbReference type="RefSeq" id="XP_031549778.1">
    <property type="nucleotide sequence ID" value="XM_031693918.1"/>
</dbReference>